<reference evidence="1 2" key="1">
    <citation type="journal article" date="2022" name="Plant J.">
        <title>Chromosome-level genome of Camellia lanceoleosa provides a valuable resource for understanding genome evolution and self-incompatibility.</title>
        <authorList>
            <person name="Gong W."/>
            <person name="Xiao S."/>
            <person name="Wang L."/>
            <person name="Liao Z."/>
            <person name="Chang Y."/>
            <person name="Mo W."/>
            <person name="Hu G."/>
            <person name="Li W."/>
            <person name="Zhao G."/>
            <person name="Zhu H."/>
            <person name="Hu X."/>
            <person name="Ji K."/>
            <person name="Xiang X."/>
            <person name="Song Q."/>
            <person name="Yuan D."/>
            <person name="Jin S."/>
            <person name="Zhang L."/>
        </authorList>
    </citation>
    <scope>NUCLEOTIDE SEQUENCE [LARGE SCALE GENOMIC DNA]</scope>
    <source>
        <strain evidence="1">SQ_2022a</strain>
    </source>
</reference>
<keyword evidence="2" id="KW-1185">Reference proteome</keyword>
<dbReference type="Proteomes" id="UP001060215">
    <property type="component" value="Chromosome 6"/>
</dbReference>
<name>A0ACC0I9L4_9ERIC</name>
<dbReference type="EMBL" id="CM045763">
    <property type="protein sequence ID" value="KAI8022013.1"/>
    <property type="molecule type" value="Genomic_DNA"/>
</dbReference>
<accession>A0ACC0I9L4</accession>
<gene>
    <name evidence="1" type="ORF">LOK49_LG03G01466</name>
</gene>
<sequence>MGHFGLFSGINGSLLRFGYCLCCRFCYSGHSLWFPCSHYGHPKDLAETLPHPHQEGTRKGVLSRGFTWLQEYIVEDLHGCYAPPKLDPEHEELLKMLKLL</sequence>
<evidence type="ECO:0000313" key="1">
    <source>
        <dbReference type="EMBL" id="KAI8022013.1"/>
    </source>
</evidence>
<protein>
    <submittedName>
        <fullName evidence="1">Uncharacterized protein</fullName>
    </submittedName>
</protein>
<evidence type="ECO:0000313" key="2">
    <source>
        <dbReference type="Proteomes" id="UP001060215"/>
    </source>
</evidence>
<proteinExistence type="predicted"/>
<organism evidence="1 2">
    <name type="scientific">Camellia lanceoleosa</name>
    <dbReference type="NCBI Taxonomy" id="1840588"/>
    <lineage>
        <taxon>Eukaryota</taxon>
        <taxon>Viridiplantae</taxon>
        <taxon>Streptophyta</taxon>
        <taxon>Embryophyta</taxon>
        <taxon>Tracheophyta</taxon>
        <taxon>Spermatophyta</taxon>
        <taxon>Magnoliopsida</taxon>
        <taxon>eudicotyledons</taxon>
        <taxon>Gunneridae</taxon>
        <taxon>Pentapetalae</taxon>
        <taxon>asterids</taxon>
        <taxon>Ericales</taxon>
        <taxon>Theaceae</taxon>
        <taxon>Camellia</taxon>
    </lineage>
</organism>
<comment type="caution">
    <text evidence="1">The sequence shown here is derived from an EMBL/GenBank/DDBJ whole genome shotgun (WGS) entry which is preliminary data.</text>
</comment>